<evidence type="ECO:0000256" key="4">
    <source>
        <dbReference type="ARBA" id="ARBA00022723"/>
    </source>
</evidence>
<dbReference type="PANTHER" id="PTHR10173:SF52">
    <property type="entry name" value="METHIONINE-R-SULFOXIDE REDUCTASE B1"/>
    <property type="match status" value="1"/>
</dbReference>
<dbReference type="EMBL" id="UINC01014822">
    <property type="protein sequence ID" value="SVA62922.1"/>
    <property type="molecule type" value="Genomic_DNA"/>
</dbReference>
<evidence type="ECO:0000256" key="6">
    <source>
        <dbReference type="ARBA" id="ARBA00023002"/>
    </source>
</evidence>
<dbReference type="PROSITE" id="PS51790">
    <property type="entry name" value="MSRB"/>
    <property type="match status" value="1"/>
</dbReference>
<comment type="catalytic activity">
    <reaction evidence="7">
        <text>L-methionyl-[protein] + [thioredoxin]-disulfide + H2O = L-methionyl-(R)-S-oxide-[protein] + [thioredoxin]-dithiol</text>
        <dbReference type="Rhea" id="RHEA:24164"/>
        <dbReference type="Rhea" id="RHEA-COMP:10698"/>
        <dbReference type="Rhea" id="RHEA-COMP:10700"/>
        <dbReference type="Rhea" id="RHEA-COMP:12313"/>
        <dbReference type="Rhea" id="RHEA-COMP:12314"/>
        <dbReference type="ChEBI" id="CHEBI:15377"/>
        <dbReference type="ChEBI" id="CHEBI:16044"/>
        <dbReference type="ChEBI" id="CHEBI:29950"/>
        <dbReference type="ChEBI" id="CHEBI:45764"/>
        <dbReference type="ChEBI" id="CHEBI:50058"/>
        <dbReference type="EC" id="1.8.4.12"/>
    </reaction>
</comment>
<dbReference type="InterPro" id="IPR028427">
    <property type="entry name" value="Met_Sox_Rdtase_MsrB"/>
</dbReference>
<evidence type="ECO:0000256" key="2">
    <source>
        <dbReference type="ARBA" id="ARBA00007174"/>
    </source>
</evidence>
<sequence length="134" mass="15030">MKETGERFEKTDEAWQNELTPEQYRICRLKGTEAPFSGQYNDCKTSGTYTCTCCGNALFHSAEKFDSGSGWPSFWQAVSDEVVHLESDHSHGMVRVEVLCSRCDAHLGHVFPDGPLPTHQRFCINSTSLKLKPG</sequence>
<evidence type="ECO:0000313" key="9">
    <source>
        <dbReference type="EMBL" id="SVA62922.1"/>
    </source>
</evidence>
<evidence type="ECO:0000256" key="5">
    <source>
        <dbReference type="ARBA" id="ARBA00022833"/>
    </source>
</evidence>
<protein>
    <recommendedName>
        <fullName evidence="3">peptide-methionine (R)-S-oxide reductase</fullName>
        <ecNumber evidence="3">1.8.4.12</ecNumber>
    </recommendedName>
</protein>
<evidence type="ECO:0000256" key="1">
    <source>
        <dbReference type="ARBA" id="ARBA00001947"/>
    </source>
</evidence>
<dbReference type="AlphaFoldDB" id="A0A381XEG3"/>
<dbReference type="InterPro" id="IPR011057">
    <property type="entry name" value="Mss4-like_sf"/>
</dbReference>
<dbReference type="GO" id="GO:0030091">
    <property type="term" value="P:protein repair"/>
    <property type="evidence" value="ECO:0007669"/>
    <property type="project" value="InterPro"/>
</dbReference>
<evidence type="ECO:0000256" key="7">
    <source>
        <dbReference type="ARBA" id="ARBA00048488"/>
    </source>
</evidence>
<organism evidence="9">
    <name type="scientific">marine metagenome</name>
    <dbReference type="NCBI Taxonomy" id="408172"/>
    <lineage>
        <taxon>unclassified sequences</taxon>
        <taxon>metagenomes</taxon>
        <taxon>ecological metagenomes</taxon>
    </lineage>
</organism>
<dbReference type="InterPro" id="IPR002579">
    <property type="entry name" value="Met_Sox_Rdtase_MsrB_dom"/>
</dbReference>
<dbReference type="GO" id="GO:0005737">
    <property type="term" value="C:cytoplasm"/>
    <property type="evidence" value="ECO:0007669"/>
    <property type="project" value="TreeGrafter"/>
</dbReference>
<dbReference type="GO" id="GO:0033743">
    <property type="term" value="F:peptide-methionine (R)-S-oxide reductase activity"/>
    <property type="evidence" value="ECO:0007669"/>
    <property type="project" value="UniProtKB-EC"/>
</dbReference>
<keyword evidence="6" id="KW-0560">Oxidoreductase</keyword>
<dbReference type="EC" id="1.8.4.12" evidence="3"/>
<comment type="similarity">
    <text evidence="2">Belongs to the MsrB Met sulfoxide reductase family.</text>
</comment>
<dbReference type="PANTHER" id="PTHR10173">
    <property type="entry name" value="METHIONINE SULFOXIDE REDUCTASE"/>
    <property type="match status" value="1"/>
</dbReference>
<dbReference type="Pfam" id="PF01641">
    <property type="entry name" value="SelR"/>
    <property type="match status" value="1"/>
</dbReference>
<dbReference type="GO" id="GO:0006979">
    <property type="term" value="P:response to oxidative stress"/>
    <property type="evidence" value="ECO:0007669"/>
    <property type="project" value="InterPro"/>
</dbReference>
<dbReference type="SUPFAM" id="SSF51316">
    <property type="entry name" value="Mss4-like"/>
    <property type="match status" value="1"/>
</dbReference>
<proteinExistence type="inferred from homology"/>
<gene>
    <name evidence="9" type="ORF">METZ01_LOCUS115776</name>
</gene>
<keyword evidence="4" id="KW-0479">Metal-binding</keyword>
<accession>A0A381XEG3</accession>
<comment type="cofactor">
    <cofactor evidence="1">
        <name>Zn(2+)</name>
        <dbReference type="ChEBI" id="CHEBI:29105"/>
    </cofactor>
</comment>
<evidence type="ECO:0000256" key="3">
    <source>
        <dbReference type="ARBA" id="ARBA00012499"/>
    </source>
</evidence>
<evidence type="ECO:0000259" key="8">
    <source>
        <dbReference type="PROSITE" id="PS51790"/>
    </source>
</evidence>
<feature type="domain" description="MsrB" evidence="8">
    <location>
        <begin position="12"/>
        <end position="134"/>
    </location>
</feature>
<name>A0A381XEG3_9ZZZZ</name>
<dbReference type="FunFam" id="2.170.150.20:FF:000001">
    <property type="entry name" value="Peptide methionine sulfoxide reductase MsrB"/>
    <property type="match status" value="1"/>
</dbReference>
<dbReference type="GO" id="GO:0046872">
    <property type="term" value="F:metal ion binding"/>
    <property type="evidence" value="ECO:0007669"/>
    <property type="project" value="UniProtKB-KW"/>
</dbReference>
<reference evidence="9" key="1">
    <citation type="submission" date="2018-05" db="EMBL/GenBank/DDBJ databases">
        <authorList>
            <person name="Lanie J.A."/>
            <person name="Ng W.-L."/>
            <person name="Kazmierczak K.M."/>
            <person name="Andrzejewski T.M."/>
            <person name="Davidsen T.M."/>
            <person name="Wayne K.J."/>
            <person name="Tettelin H."/>
            <person name="Glass J.I."/>
            <person name="Rusch D."/>
            <person name="Podicherti R."/>
            <person name="Tsui H.-C.T."/>
            <person name="Winkler M.E."/>
        </authorList>
    </citation>
    <scope>NUCLEOTIDE SEQUENCE</scope>
</reference>
<dbReference type="HAMAP" id="MF_01400">
    <property type="entry name" value="MsrB"/>
    <property type="match status" value="1"/>
</dbReference>
<dbReference type="Gene3D" id="2.170.150.20">
    <property type="entry name" value="Peptide methionine sulfoxide reductase"/>
    <property type="match status" value="1"/>
</dbReference>
<keyword evidence="5" id="KW-0862">Zinc</keyword>
<dbReference type="NCBIfam" id="TIGR00357">
    <property type="entry name" value="peptide-methionine (R)-S-oxide reductase MsrB"/>
    <property type="match status" value="1"/>
</dbReference>